<evidence type="ECO:0000256" key="3">
    <source>
        <dbReference type="PIRSR" id="PIRSR004848-1"/>
    </source>
</evidence>
<dbReference type="Pfam" id="PF01168">
    <property type="entry name" value="Ala_racemase_N"/>
    <property type="match status" value="1"/>
</dbReference>
<name>A0A6L8MV28_STRSU</name>
<evidence type="ECO:0000313" key="7">
    <source>
        <dbReference type="Proteomes" id="UP000483765"/>
    </source>
</evidence>
<dbReference type="Gene3D" id="3.20.20.10">
    <property type="entry name" value="Alanine racemase"/>
    <property type="match status" value="1"/>
</dbReference>
<feature type="modified residue" description="N6-(pyridoxal phosphate)lysine" evidence="2 3">
    <location>
        <position position="35"/>
    </location>
</feature>
<keyword evidence="1 2" id="KW-0663">Pyridoxal phosphate</keyword>
<comment type="function">
    <text evidence="2">Pyridoxal 5'-phosphate (PLP)-binding protein, which is involved in PLP homeostasis.</text>
</comment>
<dbReference type="PANTHER" id="PTHR10146:SF14">
    <property type="entry name" value="PYRIDOXAL PHOSPHATE HOMEOSTASIS PROTEIN"/>
    <property type="match status" value="1"/>
</dbReference>
<dbReference type="InterPro" id="IPR029066">
    <property type="entry name" value="PLP-binding_barrel"/>
</dbReference>
<gene>
    <name evidence="6" type="ORF">GLP18_01800</name>
</gene>
<dbReference type="NCBIfam" id="TIGR00044">
    <property type="entry name" value="YggS family pyridoxal phosphate-dependent enzyme"/>
    <property type="match status" value="1"/>
</dbReference>
<organism evidence="6 7">
    <name type="scientific">Streptococcus suis</name>
    <dbReference type="NCBI Taxonomy" id="1307"/>
    <lineage>
        <taxon>Bacteria</taxon>
        <taxon>Bacillati</taxon>
        <taxon>Bacillota</taxon>
        <taxon>Bacilli</taxon>
        <taxon>Lactobacillales</taxon>
        <taxon>Streptococcaceae</taxon>
        <taxon>Streptococcus</taxon>
    </lineage>
</organism>
<dbReference type="GO" id="GO:0030170">
    <property type="term" value="F:pyridoxal phosphate binding"/>
    <property type="evidence" value="ECO:0007669"/>
    <property type="project" value="UniProtKB-UniRule"/>
</dbReference>
<dbReference type="PIRSF" id="PIRSF004848">
    <property type="entry name" value="YBL036c_PLPDEIII"/>
    <property type="match status" value="1"/>
</dbReference>
<dbReference type="InterPro" id="IPR001608">
    <property type="entry name" value="Ala_racemase_N"/>
</dbReference>
<accession>A0A6L8MV28</accession>
<evidence type="ECO:0000259" key="5">
    <source>
        <dbReference type="Pfam" id="PF01168"/>
    </source>
</evidence>
<evidence type="ECO:0000256" key="4">
    <source>
        <dbReference type="RuleBase" id="RU004514"/>
    </source>
</evidence>
<dbReference type="FunFam" id="3.20.20.10:FF:000011">
    <property type="entry name" value="Pyridoxal phosphate homeostasis protein"/>
    <property type="match status" value="1"/>
</dbReference>
<comment type="similarity">
    <text evidence="2 4">Belongs to the pyridoxal phosphate-binding protein YggS/PROSC family.</text>
</comment>
<evidence type="ECO:0000256" key="2">
    <source>
        <dbReference type="HAMAP-Rule" id="MF_02087"/>
    </source>
</evidence>
<dbReference type="SUPFAM" id="SSF51419">
    <property type="entry name" value="PLP-binding barrel"/>
    <property type="match status" value="1"/>
</dbReference>
<dbReference type="RefSeq" id="WP_024396919.1">
    <property type="nucleotide sequence ID" value="NZ_WNXH01000002.1"/>
</dbReference>
<dbReference type="AlphaFoldDB" id="A0A6L8MV28"/>
<dbReference type="CDD" id="cd00635">
    <property type="entry name" value="PLPDE_III_YBL036c_like"/>
    <property type="match status" value="1"/>
</dbReference>
<evidence type="ECO:0000313" key="6">
    <source>
        <dbReference type="EMBL" id="MYN68976.1"/>
    </source>
</evidence>
<protein>
    <recommendedName>
        <fullName evidence="2">Pyridoxal phosphate homeostasis protein</fullName>
        <shortName evidence="2">PLP homeostasis protein</shortName>
    </recommendedName>
</protein>
<dbReference type="EMBL" id="WNXH01000002">
    <property type="protein sequence ID" value="MYN68976.1"/>
    <property type="molecule type" value="Genomic_DNA"/>
</dbReference>
<proteinExistence type="inferred from homology"/>
<dbReference type="HAMAP" id="MF_02087">
    <property type="entry name" value="PLP_homeostasis"/>
    <property type="match status" value="1"/>
</dbReference>
<dbReference type="InterPro" id="IPR011078">
    <property type="entry name" value="PyrdxlP_homeostasis"/>
</dbReference>
<feature type="domain" description="Alanine racemase N-terminal" evidence="5">
    <location>
        <begin position="30"/>
        <end position="222"/>
    </location>
</feature>
<reference evidence="6 7" key="1">
    <citation type="submission" date="2019-11" db="EMBL/GenBank/DDBJ databases">
        <title>Divergent Streptococcus suis from cattle.</title>
        <authorList>
            <person name="Williamson C."/>
        </authorList>
    </citation>
    <scope>NUCLEOTIDE SEQUENCE [LARGE SCALE GENOMIC DNA]</scope>
    <source>
        <strain evidence="6 7">10-36905</strain>
    </source>
</reference>
<dbReference type="GeneID" id="78827769"/>
<comment type="caution">
    <text evidence="6">The sequence shown here is derived from an EMBL/GenBank/DDBJ whole genome shotgun (WGS) entry which is preliminary data.</text>
</comment>
<dbReference type="PANTHER" id="PTHR10146">
    <property type="entry name" value="PROLINE SYNTHETASE CO-TRANSCRIBED BACTERIAL HOMOLOG PROTEIN"/>
    <property type="match status" value="1"/>
</dbReference>
<dbReference type="Proteomes" id="UP000483765">
    <property type="component" value="Unassembled WGS sequence"/>
</dbReference>
<evidence type="ECO:0000256" key="1">
    <source>
        <dbReference type="ARBA" id="ARBA00022898"/>
    </source>
</evidence>
<comment type="cofactor">
    <cofactor evidence="3">
        <name>pyridoxal 5'-phosphate</name>
        <dbReference type="ChEBI" id="CHEBI:597326"/>
    </cofactor>
</comment>
<sequence length="224" mass="25521">MNLQKNRDDVFATVEQAEKNAHRPSQSVNVIAVTKYVDSSIVRELIKTGIHHIGENRVDKFLDKYHALSDQELTWHLIGTLQRRKVKDVINYVDYFHALDSVKLAEEINKRAEKPIKCFLQLNISGEQSKHGFSVDELEEIIPQLIPFEKVEVVGLMTMAPFDADSEELNEIFSKMNEIHKTLSARNIPHMPFTELSMGMSGDYVQAIQNGATFVRVGSAFFTE</sequence>